<evidence type="ECO:0000313" key="3">
    <source>
        <dbReference type="Proteomes" id="UP000676246"/>
    </source>
</evidence>
<evidence type="ECO:0000313" key="2">
    <source>
        <dbReference type="EMBL" id="MBQ0932157.1"/>
    </source>
</evidence>
<dbReference type="RefSeq" id="WP_210855500.1">
    <property type="nucleotide sequence ID" value="NZ_JAGQDD010000014.1"/>
</dbReference>
<feature type="signal peptide" evidence="1">
    <location>
        <begin position="1"/>
        <end position="23"/>
    </location>
</feature>
<dbReference type="EMBL" id="JAGQDD010000014">
    <property type="protein sequence ID" value="MBQ0932157.1"/>
    <property type="molecule type" value="Genomic_DNA"/>
</dbReference>
<gene>
    <name evidence="2" type="ORF">KAK03_16880</name>
</gene>
<proteinExistence type="predicted"/>
<comment type="caution">
    <text evidence="2">The sequence shown here is derived from an EMBL/GenBank/DDBJ whole genome shotgun (WGS) entry which is preliminary data.</text>
</comment>
<dbReference type="Proteomes" id="UP000676246">
    <property type="component" value="Unassembled WGS sequence"/>
</dbReference>
<accession>A0A940YGP8</accession>
<reference evidence="2 3" key="1">
    <citation type="submission" date="2021-04" db="EMBL/GenBank/DDBJ databases">
        <title>The genome sequence of Ideonella sp. 3Y2.</title>
        <authorList>
            <person name="Liu Y."/>
        </authorList>
    </citation>
    <scope>NUCLEOTIDE SEQUENCE [LARGE SCALE GENOMIC DNA]</scope>
    <source>
        <strain evidence="2 3">3Y2</strain>
    </source>
</reference>
<feature type="chain" id="PRO_5036842082" description="Lipoprotein" evidence="1">
    <location>
        <begin position="24"/>
        <end position="96"/>
    </location>
</feature>
<evidence type="ECO:0000256" key="1">
    <source>
        <dbReference type="SAM" id="SignalP"/>
    </source>
</evidence>
<evidence type="ECO:0008006" key="4">
    <source>
        <dbReference type="Google" id="ProtNLM"/>
    </source>
</evidence>
<name>A0A940YGP8_9BURK</name>
<sequence length="96" mass="10798">MPWRTALVFSGLLLGMSACQSGAALPDDVRDFVARREQCDHFRGEETDNEKRQAFLDEQLKKYCTGTDAQLAQLKKKYAGQSAATKALSRFDPRIE</sequence>
<dbReference type="PROSITE" id="PS51257">
    <property type="entry name" value="PROKAR_LIPOPROTEIN"/>
    <property type="match status" value="1"/>
</dbReference>
<keyword evidence="3" id="KW-1185">Reference proteome</keyword>
<keyword evidence="1" id="KW-0732">Signal</keyword>
<dbReference type="AlphaFoldDB" id="A0A940YGP8"/>
<organism evidence="2 3">
    <name type="scientific">Ideonella alba</name>
    <dbReference type="NCBI Taxonomy" id="2824118"/>
    <lineage>
        <taxon>Bacteria</taxon>
        <taxon>Pseudomonadati</taxon>
        <taxon>Pseudomonadota</taxon>
        <taxon>Betaproteobacteria</taxon>
        <taxon>Burkholderiales</taxon>
        <taxon>Sphaerotilaceae</taxon>
        <taxon>Ideonella</taxon>
    </lineage>
</organism>
<protein>
    <recommendedName>
        <fullName evidence="4">Lipoprotein</fullName>
    </recommendedName>
</protein>